<reference evidence="1 2" key="1">
    <citation type="journal article" date="2019" name="Commun. Biol.">
        <title>The bagworm genome reveals a unique fibroin gene that provides high tensile strength.</title>
        <authorList>
            <person name="Kono N."/>
            <person name="Nakamura H."/>
            <person name="Ohtoshi R."/>
            <person name="Tomita M."/>
            <person name="Numata K."/>
            <person name="Arakawa K."/>
        </authorList>
    </citation>
    <scope>NUCLEOTIDE SEQUENCE [LARGE SCALE GENOMIC DNA]</scope>
</reference>
<dbReference type="AlphaFoldDB" id="A0A4C1YY75"/>
<name>A0A4C1YY75_EUMVA</name>
<sequence length="156" mass="17251">MAQNTSAAEKEEGSGSVMPAQYIIRIKFRAVVSYVLLYASNLGNGFSLPKFGQKQRLVLVNSGLSFRKPDHETRVAFILTCRRLTAPPLVLILTSDLSVVEIRSCNPSGLIFIVLDKIYFSILHVADKVGKCVKPKQIEGAGFFVEALENIFLVFD</sequence>
<dbReference type="EMBL" id="BGZK01001436">
    <property type="protein sequence ID" value="GBP79893.1"/>
    <property type="molecule type" value="Genomic_DNA"/>
</dbReference>
<gene>
    <name evidence="1" type="ORF">EVAR_103475_1</name>
</gene>
<keyword evidence="2" id="KW-1185">Reference proteome</keyword>
<organism evidence="1 2">
    <name type="scientific">Eumeta variegata</name>
    <name type="common">Bagworm moth</name>
    <name type="synonym">Eumeta japonica</name>
    <dbReference type="NCBI Taxonomy" id="151549"/>
    <lineage>
        <taxon>Eukaryota</taxon>
        <taxon>Metazoa</taxon>
        <taxon>Ecdysozoa</taxon>
        <taxon>Arthropoda</taxon>
        <taxon>Hexapoda</taxon>
        <taxon>Insecta</taxon>
        <taxon>Pterygota</taxon>
        <taxon>Neoptera</taxon>
        <taxon>Endopterygota</taxon>
        <taxon>Lepidoptera</taxon>
        <taxon>Glossata</taxon>
        <taxon>Ditrysia</taxon>
        <taxon>Tineoidea</taxon>
        <taxon>Psychidae</taxon>
        <taxon>Oiketicinae</taxon>
        <taxon>Eumeta</taxon>
    </lineage>
</organism>
<proteinExistence type="predicted"/>
<evidence type="ECO:0000313" key="2">
    <source>
        <dbReference type="Proteomes" id="UP000299102"/>
    </source>
</evidence>
<accession>A0A4C1YY75</accession>
<comment type="caution">
    <text evidence="1">The sequence shown here is derived from an EMBL/GenBank/DDBJ whole genome shotgun (WGS) entry which is preliminary data.</text>
</comment>
<dbReference type="Proteomes" id="UP000299102">
    <property type="component" value="Unassembled WGS sequence"/>
</dbReference>
<protein>
    <submittedName>
        <fullName evidence="1">Uncharacterized protein</fullName>
    </submittedName>
</protein>
<evidence type="ECO:0000313" key="1">
    <source>
        <dbReference type="EMBL" id="GBP79893.1"/>
    </source>
</evidence>